<dbReference type="Proteomes" id="UP000181980">
    <property type="component" value="Unassembled WGS sequence"/>
</dbReference>
<dbReference type="AlphaFoldDB" id="A0A1H5MRG6"/>
<gene>
    <name evidence="1" type="ORF">SAMN04488561_3320</name>
</gene>
<organism evidence="1 2">
    <name type="scientific">Jiangella alba</name>
    <dbReference type="NCBI Taxonomy" id="561176"/>
    <lineage>
        <taxon>Bacteria</taxon>
        <taxon>Bacillati</taxon>
        <taxon>Actinomycetota</taxon>
        <taxon>Actinomycetes</taxon>
        <taxon>Jiangellales</taxon>
        <taxon>Jiangellaceae</taxon>
        <taxon>Jiangella</taxon>
    </lineage>
</organism>
<keyword evidence="2" id="KW-1185">Reference proteome</keyword>
<reference evidence="2" key="1">
    <citation type="submission" date="2016-10" db="EMBL/GenBank/DDBJ databases">
        <authorList>
            <person name="Varghese N."/>
            <person name="Submissions S."/>
        </authorList>
    </citation>
    <scope>NUCLEOTIDE SEQUENCE [LARGE SCALE GENOMIC DNA]</scope>
    <source>
        <strain evidence="2">DSM 45237</strain>
    </source>
</reference>
<proteinExistence type="predicted"/>
<protein>
    <submittedName>
        <fullName evidence="1">Uncharacterized protein</fullName>
    </submittedName>
</protein>
<evidence type="ECO:0000313" key="1">
    <source>
        <dbReference type="EMBL" id="SEE91231.1"/>
    </source>
</evidence>
<sequence length="136" mass="15044">MNSIPPPPVDALPDWVRRALDAAMACVRDPNCAKVDCFHTDGELHVVLGDRPEFLCAACFERRALGPEPAQIRPTGCLRCGRPLEVSRWPQWMGTSALVSASEEVLLVHYRVCGTCRWQVDQEPCGPFGRMTGARP</sequence>
<dbReference type="EMBL" id="FNUC01000003">
    <property type="protein sequence ID" value="SEE91231.1"/>
    <property type="molecule type" value="Genomic_DNA"/>
</dbReference>
<evidence type="ECO:0000313" key="2">
    <source>
        <dbReference type="Proteomes" id="UP000181980"/>
    </source>
</evidence>
<accession>A0A1H5MRG6</accession>
<name>A0A1H5MRG6_9ACTN</name>